<dbReference type="KEGG" id="bpy:Bphyt_6199"/>
<dbReference type="STRING" id="398527.Bphyt_6199"/>
<protein>
    <submittedName>
        <fullName evidence="1">Uncharacterized protein</fullName>
    </submittedName>
</protein>
<dbReference type="HOGENOM" id="CLU_2680626_0_0_4"/>
<sequence>MRCMILGAAFPPINKLEFQTYRTPMSAIMGTRVDGLNALKGFSPLLSRAVSRIAGYSSSTRSEAGRAVNLPPMR</sequence>
<reference evidence="1 2" key="1">
    <citation type="journal article" date="2011" name="J. Bacteriol.">
        <title>Complete genome sequence of the plant growth-promoting endophyte Burkholderia phytofirmans strain PsJN.</title>
        <authorList>
            <person name="Weilharter A."/>
            <person name="Mitter B."/>
            <person name="Shin M.V."/>
            <person name="Chain P.S."/>
            <person name="Nowak J."/>
            <person name="Sessitsch A."/>
        </authorList>
    </citation>
    <scope>NUCLEOTIDE SEQUENCE [LARGE SCALE GENOMIC DNA]</scope>
    <source>
        <strain evidence="2">DSM 17436 / LMG 22146 / PsJN</strain>
    </source>
</reference>
<organism evidence="1 2">
    <name type="scientific">Paraburkholderia phytofirmans (strain DSM 17436 / LMG 22146 / PsJN)</name>
    <name type="common">Burkholderia phytofirmans</name>
    <dbReference type="NCBI Taxonomy" id="398527"/>
    <lineage>
        <taxon>Bacteria</taxon>
        <taxon>Pseudomonadati</taxon>
        <taxon>Pseudomonadota</taxon>
        <taxon>Betaproteobacteria</taxon>
        <taxon>Burkholderiales</taxon>
        <taxon>Burkholderiaceae</taxon>
        <taxon>Paraburkholderia</taxon>
    </lineage>
</organism>
<evidence type="ECO:0000313" key="2">
    <source>
        <dbReference type="Proteomes" id="UP000001739"/>
    </source>
</evidence>
<accession>B2T8G2</accession>
<evidence type="ECO:0000313" key="1">
    <source>
        <dbReference type="EMBL" id="ACD20526.1"/>
    </source>
</evidence>
<dbReference type="Proteomes" id="UP000001739">
    <property type="component" value="Chromosome 2"/>
</dbReference>
<proteinExistence type="predicted"/>
<gene>
    <name evidence="1" type="ordered locus">Bphyt_6199</name>
</gene>
<dbReference type="EMBL" id="CP001053">
    <property type="protein sequence ID" value="ACD20526.1"/>
    <property type="molecule type" value="Genomic_DNA"/>
</dbReference>
<name>B2T8G2_PARPJ</name>
<dbReference type="AlphaFoldDB" id="B2T8G2"/>